<dbReference type="EMBL" id="JAIGYQ010000003">
    <property type="protein sequence ID" value="MBX7490503.1"/>
    <property type="molecule type" value="Genomic_DNA"/>
</dbReference>
<reference evidence="2 3" key="1">
    <citation type="submission" date="2021-08" db="EMBL/GenBank/DDBJ databases">
        <title>Helicobacter spp. isolated from feces of Anatolian Ground Squirrel (Spermophilus xanthoprymnus) in Turkey.</title>
        <authorList>
            <person name="Aydin F."/>
            <person name="Abay S."/>
            <person name="Kayman T."/>
            <person name="Karakaya E."/>
            <person name="Saticioglu I.B."/>
        </authorList>
    </citation>
    <scope>NUCLEOTIDE SEQUENCE [LARGE SCALE GENOMIC DNA]</scope>
    <source>
        <strain evidence="2 3">Faydin-H70</strain>
    </source>
</reference>
<dbReference type="RefSeq" id="WP_221531764.1">
    <property type="nucleotide sequence ID" value="NZ_JAIGYP010000003.1"/>
</dbReference>
<feature type="transmembrane region" description="Helical" evidence="1">
    <location>
        <begin position="121"/>
        <end position="144"/>
    </location>
</feature>
<protein>
    <submittedName>
        <fullName evidence="2">DUF829 domain-containing protein</fullName>
    </submittedName>
</protein>
<comment type="caution">
    <text evidence="2">The sequence shown here is derived from an EMBL/GenBank/DDBJ whole genome shotgun (WGS) entry which is preliminary data.</text>
</comment>
<keyword evidence="1" id="KW-0812">Transmembrane</keyword>
<proteinExistence type="predicted"/>
<evidence type="ECO:0000313" key="2">
    <source>
        <dbReference type="EMBL" id="MBX7490503.1"/>
    </source>
</evidence>
<name>A0ABS7JM81_9HELI</name>
<feature type="transmembrane region" description="Helical" evidence="1">
    <location>
        <begin position="151"/>
        <end position="170"/>
    </location>
</feature>
<dbReference type="Proteomes" id="UP000700059">
    <property type="component" value="Unassembled WGS sequence"/>
</dbReference>
<feature type="transmembrane region" description="Helical" evidence="1">
    <location>
        <begin position="89"/>
        <end position="109"/>
    </location>
</feature>
<keyword evidence="1" id="KW-1133">Transmembrane helix</keyword>
<keyword evidence="3" id="KW-1185">Reference proteome</keyword>
<evidence type="ECO:0000256" key="1">
    <source>
        <dbReference type="SAM" id="Phobius"/>
    </source>
</evidence>
<keyword evidence="1" id="KW-0472">Membrane</keyword>
<sequence length="379" mass="44366">MQEECCIRDVFYIAGYDPRGYRHYYSIFKRNLALQNDILSYDYHLSKSQISADKYPFWEISTPKTKITYTFLSWNDIVKKNWSNKIKDALLDCLFVFKIYIITGFFIKFGKESFYQLITGLYPFFYVLFCVIFTLFCALGSFFYLTKHFHIIFGFVACALILVSLTQLAFRLGKKLAIFWIARICVFSAKWEGYRETLLKDRTSAFSEKIFQQLKKNQNAEHYELLLIAHSVGTILSVCVLAEVIKKCEAAGLDYTKLKILTLGECIPLVSFHKNAISFKKDLEFVAQKKIIWYDFTSIIDGACFPQVDFLKTSGIKAKFTPKYLSAKFHTLYQPREYKGIKRDKYKAHFLYLFATQIKGRYDFFDFVIGSAMLENKIK</sequence>
<evidence type="ECO:0000313" key="3">
    <source>
        <dbReference type="Proteomes" id="UP000700059"/>
    </source>
</evidence>
<gene>
    <name evidence="2" type="ORF">K4G57_03345</name>
</gene>
<organism evidence="2 3">
    <name type="scientific">Helicobacter turcicus</name>
    <dbReference type="NCBI Taxonomy" id="2867412"/>
    <lineage>
        <taxon>Bacteria</taxon>
        <taxon>Pseudomonadati</taxon>
        <taxon>Campylobacterota</taxon>
        <taxon>Epsilonproteobacteria</taxon>
        <taxon>Campylobacterales</taxon>
        <taxon>Helicobacteraceae</taxon>
        <taxon>Helicobacter</taxon>
    </lineage>
</organism>
<accession>A0ABS7JM81</accession>